<evidence type="ECO:0000259" key="7">
    <source>
        <dbReference type="PROSITE" id="PS50893"/>
    </source>
</evidence>
<dbReference type="PROSITE" id="PS00211">
    <property type="entry name" value="ABC_TRANSPORTER_1"/>
    <property type="match status" value="1"/>
</dbReference>
<dbReference type="PROSITE" id="PS50893">
    <property type="entry name" value="ABC_TRANSPORTER_2"/>
    <property type="match status" value="1"/>
</dbReference>
<dbReference type="Gene3D" id="3.40.50.300">
    <property type="entry name" value="P-loop containing nucleotide triphosphate hydrolases"/>
    <property type="match status" value="1"/>
</dbReference>
<feature type="region of interest" description="Disordered" evidence="6">
    <location>
        <begin position="1"/>
        <end position="24"/>
    </location>
</feature>
<dbReference type="GO" id="GO:0005524">
    <property type="term" value="F:ATP binding"/>
    <property type="evidence" value="ECO:0007669"/>
    <property type="project" value="UniProtKB-KW"/>
</dbReference>
<dbReference type="GO" id="GO:0015658">
    <property type="term" value="F:branched-chain amino acid transmembrane transporter activity"/>
    <property type="evidence" value="ECO:0007669"/>
    <property type="project" value="TreeGrafter"/>
</dbReference>
<comment type="similarity">
    <text evidence="1">Belongs to the ABC transporter superfamily.</text>
</comment>
<dbReference type="InterPro" id="IPR052156">
    <property type="entry name" value="BCAA_Transport_ATP-bd_LivF"/>
</dbReference>
<accession>A0A6J6Z0G0</accession>
<dbReference type="EMBL" id="CAFAAQ010000146">
    <property type="protein sequence ID" value="CAB4815281.1"/>
    <property type="molecule type" value="Genomic_DNA"/>
</dbReference>
<dbReference type="SMART" id="SM00382">
    <property type="entry name" value="AAA"/>
    <property type="match status" value="1"/>
</dbReference>
<proteinExistence type="inferred from homology"/>
<evidence type="ECO:0000256" key="1">
    <source>
        <dbReference type="ARBA" id="ARBA00005417"/>
    </source>
</evidence>
<evidence type="ECO:0000256" key="4">
    <source>
        <dbReference type="ARBA" id="ARBA00022840"/>
    </source>
</evidence>
<feature type="compositionally biased region" description="Polar residues" evidence="6">
    <location>
        <begin position="15"/>
        <end position="24"/>
    </location>
</feature>
<name>A0A6J6Z0G0_9ZZZZ</name>
<dbReference type="GO" id="GO:0016887">
    <property type="term" value="F:ATP hydrolysis activity"/>
    <property type="evidence" value="ECO:0007669"/>
    <property type="project" value="InterPro"/>
</dbReference>
<feature type="domain" description="ABC transporter" evidence="7">
    <location>
        <begin position="32"/>
        <end position="257"/>
    </location>
</feature>
<evidence type="ECO:0000313" key="8">
    <source>
        <dbReference type="EMBL" id="CAB4815281.1"/>
    </source>
</evidence>
<reference evidence="8" key="1">
    <citation type="submission" date="2020-05" db="EMBL/GenBank/DDBJ databases">
        <authorList>
            <person name="Chiriac C."/>
            <person name="Salcher M."/>
            <person name="Ghai R."/>
            <person name="Kavagutti S V."/>
        </authorList>
    </citation>
    <scope>NUCLEOTIDE SEQUENCE</scope>
</reference>
<dbReference type="InterPro" id="IPR003439">
    <property type="entry name" value="ABC_transporter-like_ATP-bd"/>
</dbReference>
<dbReference type="InterPro" id="IPR027417">
    <property type="entry name" value="P-loop_NTPase"/>
</dbReference>
<gene>
    <name evidence="8" type="ORF">UFOPK3046_01415</name>
</gene>
<protein>
    <submittedName>
        <fullName evidence="8">Unannotated protein</fullName>
    </submittedName>
</protein>
<dbReference type="PANTHER" id="PTHR43820:SF4">
    <property type="entry name" value="HIGH-AFFINITY BRANCHED-CHAIN AMINO ACID TRANSPORT ATP-BINDING PROTEIN LIVF"/>
    <property type="match status" value="1"/>
</dbReference>
<sequence>MTEAQVPTQVGPGSPQVSQVSHSAATKAEPLLELRGIRAAYGTIEVLHGVDLAVEAGTVVALLGPNGAGKSTTLQVACGLMKPSSGSVLLAGRDVTGVKAEDLARCGVTTIPEGKGIFPNLTVRENLLMATYSGVSMRQVEAVAYERFTRLKERRSQLAGTLSGGEQQMLAMARGLAVEPAVLLLDELSMGLAPLVVEELYGIVGQIAKSGTSILVVEQFARTVLGVADVAAIMVNGLVRRVGTPDEIEQELSAAYLGG</sequence>
<keyword evidence="4" id="KW-0067">ATP-binding</keyword>
<keyword evidence="5" id="KW-0029">Amino-acid transport</keyword>
<keyword evidence="2" id="KW-0813">Transport</keyword>
<evidence type="ECO:0000256" key="3">
    <source>
        <dbReference type="ARBA" id="ARBA00022741"/>
    </source>
</evidence>
<dbReference type="InterPro" id="IPR003593">
    <property type="entry name" value="AAA+_ATPase"/>
</dbReference>
<evidence type="ECO:0000256" key="2">
    <source>
        <dbReference type="ARBA" id="ARBA00022448"/>
    </source>
</evidence>
<dbReference type="SUPFAM" id="SSF52540">
    <property type="entry name" value="P-loop containing nucleoside triphosphate hydrolases"/>
    <property type="match status" value="1"/>
</dbReference>
<evidence type="ECO:0000256" key="5">
    <source>
        <dbReference type="ARBA" id="ARBA00022970"/>
    </source>
</evidence>
<organism evidence="8">
    <name type="scientific">freshwater metagenome</name>
    <dbReference type="NCBI Taxonomy" id="449393"/>
    <lineage>
        <taxon>unclassified sequences</taxon>
        <taxon>metagenomes</taxon>
        <taxon>ecological metagenomes</taxon>
    </lineage>
</organism>
<dbReference type="CDD" id="cd03224">
    <property type="entry name" value="ABC_TM1139_LivF_branched"/>
    <property type="match status" value="1"/>
</dbReference>
<dbReference type="GO" id="GO:0015807">
    <property type="term" value="P:L-amino acid transport"/>
    <property type="evidence" value="ECO:0007669"/>
    <property type="project" value="TreeGrafter"/>
</dbReference>
<evidence type="ECO:0000256" key="6">
    <source>
        <dbReference type="SAM" id="MobiDB-lite"/>
    </source>
</evidence>
<dbReference type="AlphaFoldDB" id="A0A6J6Z0G0"/>
<dbReference type="InterPro" id="IPR017871">
    <property type="entry name" value="ABC_transporter-like_CS"/>
</dbReference>
<dbReference type="Pfam" id="PF00005">
    <property type="entry name" value="ABC_tran"/>
    <property type="match status" value="1"/>
</dbReference>
<keyword evidence="3" id="KW-0547">Nucleotide-binding</keyword>
<dbReference type="PANTHER" id="PTHR43820">
    <property type="entry name" value="HIGH-AFFINITY BRANCHED-CHAIN AMINO ACID TRANSPORT ATP-BINDING PROTEIN LIVF"/>
    <property type="match status" value="1"/>
</dbReference>